<keyword evidence="6 7" id="KW-0472">Membrane</keyword>
<dbReference type="Pfam" id="PF00211">
    <property type="entry name" value="Guanylate_cyc"/>
    <property type="match status" value="1"/>
</dbReference>
<feature type="domain" description="Guanylate cyclase" evidence="8">
    <location>
        <begin position="400"/>
        <end position="532"/>
    </location>
</feature>
<dbReference type="InterPro" id="IPR001054">
    <property type="entry name" value="A/G_cyclase"/>
</dbReference>
<dbReference type="GO" id="GO:0016020">
    <property type="term" value="C:membrane"/>
    <property type="evidence" value="ECO:0007669"/>
    <property type="project" value="InterPro"/>
</dbReference>
<keyword evidence="3" id="KW-1003">Cell membrane</keyword>
<evidence type="ECO:0000256" key="7">
    <source>
        <dbReference type="SAM" id="Phobius"/>
    </source>
</evidence>
<proteinExistence type="inferred from homology"/>
<dbReference type="AlphaFoldDB" id="A9GXX4"/>
<accession>A9GXX4</accession>
<evidence type="ECO:0000313" key="11">
    <source>
        <dbReference type="Proteomes" id="UP000002139"/>
    </source>
</evidence>
<evidence type="ECO:0000256" key="3">
    <source>
        <dbReference type="ARBA" id="ARBA00022475"/>
    </source>
</evidence>
<evidence type="ECO:0000256" key="4">
    <source>
        <dbReference type="ARBA" id="ARBA00022692"/>
    </source>
</evidence>
<dbReference type="GO" id="GO:0006171">
    <property type="term" value="P:cAMP biosynthetic process"/>
    <property type="evidence" value="ECO:0007669"/>
    <property type="project" value="TreeGrafter"/>
</dbReference>
<feature type="transmembrane region" description="Helical" evidence="7">
    <location>
        <begin position="293"/>
        <end position="315"/>
    </location>
</feature>
<comment type="similarity">
    <text evidence="2">Belongs to the adenylyl cyclase class-3 family.</text>
</comment>
<organism evidence="10 11">
    <name type="scientific">Sorangium cellulosum (strain So ce56)</name>
    <name type="common">Polyangium cellulosum (strain So ce56)</name>
    <dbReference type="NCBI Taxonomy" id="448385"/>
    <lineage>
        <taxon>Bacteria</taxon>
        <taxon>Pseudomonadati</taxon>
        <taxon>Myxococcota</taxon>
        <taxon>Polyangia</taxon>
        <taxon>Polyangiales</taxon>
        <taxon>Polyangiaceae</taxon>
        <taxon>Sorangium</taxon>
    </lineage>
</organism>
<evidence type="ECO:0000256" key="6">
    <source>
        <dbReference type="ARBA" id="ARBA00023136"/>
    </source>
</evidence>
<evidence type="ECO:0000256" key="2">
    <source>
        <dbReference type="ARBA" id="ARBA00005381"/>
    </source>
</evidence>
<dbReference type="InterPro" id="IPR029787">
    <property type="entry name" value="Nucleotide_cyclase"/>
</dbReference>
<dbReference type="PANTHER" id="PTHR43081:SF1">
    <property type="entry name" value="ADENYLATE CYCLASE, TERMINAL-DIFFERENTIATION SPECIFIC"/>
    <property type="match status" value="1"/>
</dbReference>
<dbReference type="KEGG" id="scl:sce6986"/>
<dbReference type="Gene3D" id="3.30.70.1230">
    <property type="entry name" value="Nucleotide cyclase"/>
    <property type="match status" value="1"/>
</dbReference>
<dbReference type="GO" id="GO:0030313">
    <property type="term" value="C:cell envelope"/>
    <property type="evidence" value="ECO:0007669"/>
    <property type="project" value="UniProtKB-SubCell"/>
</dbReference>
<dbReference type="EMBL" id="AM746676">
    <property type="protein sequence ID" value="CAN97155.1"/>
    <property type="molecule type" value="Genomic_DNA"/>
</dbReference>
<reference evidence="10 11" key="1">
    <citation type="journal article" date="2007" name="Nat. Biotechnol.">
        <title>Complete genome sequence of the myxobacterium Sorangium cellulosum.</title>
        <authorList>
            <person name="Schneiker S."/>
            <person name="Perlova O."/>
            <person name="Kaiser O."/>
            <person name="Gerth K."/>
            <person name="Alici A."/>
            <person name="Altmeyer M.O."/>
            <person name="Bartels D."/>
            <person name="Bekel T."/>
            <person name="Beyer S."/>
            <person name="Bode E."/>
            <person name="Bode H.B."/>
            <person name="Bolten C.J."/>
            <person name="Choudhuri J.V."/>
            <person name="Doss S."/>
            <person name="Elnakady Y.A."/>
            <person name="Frank B."/>
            <person name="Gaigalat L."/>
            <person name="Goesmann A."/>
            <person name="Groeger C."/>
            <person name="Gross F."/>
            <person name="Jelsbak L."/>
            <person name="Jelsbak L."/>
            <person name="Kalinowski J."/>
            <person name="Kegler C."/>
            <person name="Knauber T."/>
            <person name="Konietzny S."/>
            <person name="Kopp M."/>
            <person name="Krause L."/>
            <person name="Krug D."/>
            <person name="Linke B."/>
            <person name="Mahmud T."/>
            <person name="Martinez-Arias R."/>
            <person name="McHardy A.C."/>
            <person name="Merai M."/>
            <person name="Meyer F."/>
            <person name="Mormann S."/>
            <person name="Munoz-Dorado J."/>
            <person name="Perez J."/>
            <person name="Pradella S."/>
            <person name="Rachid S."/>
            <person name="Raddatz G."/>
            <person name="Rosenau F."/>
            <person name="Rueckert C."/>
            <person name="Sasse F."/>
            <person name="Scharfe M."/>
            <person name="Schuster S.C."/>
            <person name="Suen G."/>
            <person name="Treuner-Lange A."/>
            <person name="Velicer G.J."/>
            <person name="Vorholter F.-J."/>
            <person name="Weissman K.J."/>
            <person name="Welch R.D."/>
            <person name="Wenzel S.C."/>
            <person name="Whitworth D.E."/>
            <person name="Wilhelm S."/>
            <person name="Wittmann C."/>
            <person name="Bloecker H."/>
            <person name="Puehler A."/>
            <person name="Mueller R."/>
        </authorList>
    </citation>
    <scope>NUCLEOTIDE SEQUENCE [LARGE SCALE GENOMIC DNA]</scope>
    <source>
        <strain evidence="11">So ce56</strain>
    </source>
</reference>
<dbReference type="STRING" id="448385.sce6986"/>
<keyword evidence="4 7" id="KW-0812">Transmembrane</keyword>
<evidence type="ECO:0000259" key="9">
    <source>
        <dbReference type="PROSITE" id="PS50885"/>
    </source>
</evidence>
<keyword evidence="5 7" id="KW-1133">Transmembrane helix</keyword>
<dbReference type="CDD" id="cd07302">
    <property type="entry name" value="CHD"/>
    <property type="match status" value="1"/>
</dbReference>
<dbReference type="HOGENOM" id="CLU_469205_0_0_7"/>
<keyword evidence="11" id="KW-1185">Reference proteome</keyword>
<comment type="subcellular location">
    <subcellularLocation>
        <location evidence="1">Cell envelope</location>
    </subcellularLocation>
</comment>
<dbReference type="PROSITE" id="PS50885">
    <property type="entry name" value="HAMP"/>
    <property type="match status" value="1"/>
</dbReference>
<dbReference type="FunFam" id="3.30.70.1230:FF:000016">
    <property type="entry name" value="Adenylate/guanylate cyclase domain-containing protein"/>
    <property type="match status" value="1"/>
</dbReference>
<dbReference type="BioCyc" id="SCEL448385:SCE_RS35845-MONOMER"/>
<evidence type="ECO:0008006" key="12">
    <source>
        <dbReference type="Google" id="ProtNLM"/>
    </source>
</evidence>
<dbReference type="InterPro" id="IPR050697">
    <property type="entry name" value="Adenylyl/Guanylyl_Cyclase_3/4"/>
</dbReference>
<dbReference type="GO" id="GO:0004016">
    <property type="term" value="F:adenylate cyclase activity"/>
    <property type="evidence" value="ECO:0007669"/>
    <property type="project" value="UniProtKB-ARBA"/>
</dbReference>
<dbReference type="PANTHER" id="PTHR43081">
    <property type="entry name" value="ADENYLATE CYCLASE, TERMINAL-DIFFERENTIATION SPECIFIC-RELATED"/>
    <property type="match status" value="1"/>
</dbReference>
<protein>
    <recommendedName>
        <fullName evidence="12">Adenylate cyclase</fullName>
    </recommendedName>
</protein>
<gene>
    <name evidence="10" type="ordered locus">sce6986</name>
</gene>
<dbReference type="GO" id="GO:0035556">
    <property type="term" value="P:intracellular signal transduction"/>
    <property type="evidence" value="ECO:0007669"/>
    <property type="project" value="InterPro"/>
</dbReference>
<dbReference type="eggNOG" id="COG2114">
    <property type="taxonomic scope" value="Bacteria"/>
</dbReference>
<sequence length="581" mass="62945">MSTRCPPEADFALMKAFMFRLSTVRAKLTVLVALSSLATLAALPVLSWVMHRQLLAQISERVPQAIRNFRLELRQQQRAISATSRQASRARELVEGLRLRNESDVGTALEAVVAAHPNVAMVAFDELGNRVAARGLDAPPPSTDEVPGLTEGLSGLAEMDDLRDVLVHGCDGQQGSPPAYMIAQHARSDAGSLLACIPIDHTYFDEAATRLGVEIALVDPAGKRITGTARFPTELLQGAVIGDETHPTIVEHASSLWALSRFAPRSLRGKAGDFSIVMALDVSDVRNIVRQNLMFAAGVLTLAALFSLLLGARLATTMSRALSRVNVALKHLEQQRYVHVEAVKTGDELEDLATGFNSMVDGLKERDKLRSTFGKYMTESVLEHLLAGKVQLGGETLTVSILFCDIRSFTTISERMNAHELVGLLNEYFTEMVAIILDEGGVVDKYIGDAIMAVFGAPVPRPNDAVRAVRAAIRMRAALERFNERLARRGIPALKTGVGIHTGEVVAGNIGSEARMEYTVIGDAVNLASRLESATKELGVSVLLSEDTHLLVKDVFNTRPISEITVKGRVKPVMTYAVADL</sequence>
<dbReference type="SUPFAM" id="SSF55073">
    <property type="entry name" value="Nucleotide cyclase"/>
    <property type="match status" value="1"/>
</dbReference>
<dbReference type="InterPro" id="IPR003660">
    <property type="entry name" value="HAMP_dom"/>
</dbReference>
<evidence type="ECO:0000259" key="8">
    <source>
        <dbReference type="PROSITE" id="PS50125"/>
    </source>
</evidence>
<name>A9GXX4_SORC5</name>
<evidence type="ECO:0000313" key="10">
    <source>
        <dbReference type="EMBL" id="CAN97155.1"/>
    </source>
</evidence>
<evidence type="ECO:0000256" key="1">
    <source>
        <dbReference type="ARBA" id="ARBA00004196"/>
    </source>
</evidence>
<dbReference type="SMART" id="SM00044">
    <property type="entry name" value="CYCc"/>
    <property type="match status" value="1"/>
</dbReference>
<dbReference type="PROSITE" id="PS50125">
    <property type="entry name" value="GUANYLATE_CYCLASE_2"/>
    <property type="match status" value="1"/>
</dbReference>
<dbReference type="Gene3D" id="6.10.340.10">
    <property type="match status" value="1"/>
</dbReference>
<feature type="domain" description="HAMP" evidence="9">
    <location>
        <begin position="316"/>
        <end position="368"/>
    </location>
</feature>
<evidence type="ECO:0000256" key="5">
    <source>
        <dbReference type="ARBA" id="ARBA00022989"/>
    </source>
</evidence>
<dbReference type="Proteomes" id="UP000002139">
    <property type="component" value="Chromosome"/>
</dbReference>